<organism evidence="1 2">
    <name type="scientific">Muricoccus vinaceus</name>
    <dbReference type="NCBI Taxonomy" id="424704"/>
    <lineage>
        <taxon>Bacteria</taxon>
        <taxon>Pseudomonadati</taxon>
        <taxon>Pseudomonadota</taxon>
        <taxon>Alphaproteobacteria</taxon>
        <taxon>Acetobacterales</taxon>
        <taxon>Roseomonadaceae</taxon>
        <taxon>Muricoccus</taxon>
    </lineage>
</organism>
<dbReference type="Proteomes" id="UP001589789">
    <property type="component" value="Unassembled WGS sequence"/>
</dbReference>
<name>A0ABV6IN86_9PROT</name>
<reference evidence="1 2" key="1">
    <citation type="submission" date="2024-09" db="EMBL/GenBank/DDBJ databases">
        <authorList>
            <person name="Sun Q."/>
            <person name="Mori K."/>
        </authorList>
    </citation>
    <scope>NUCLEOTIDE SEQUENCE [LARGE SCALE GENOMIC DNA]</scope>
    <source>
        <strain evidence="1 2">CCM 7468</strain>
    </source>
</reference>
<evidence type="ECO:0000313" key="2">
    <source>
        <dbReference type="Proteomes" id="UP001589789"/>
    </source>
</evidence>
<evidence type="ECO:0000313" key="1">
    <source>
        <dbReference type="EMBL" id="MFC0384220.1"/>
    </source>
</evidence>
<keyword evidence="2" id="KW-1185">Reference proteome</keyword>
<sequence length="67" mass="7348">MALARGMLRKDPFSNLAQPVLDRLAREYGAAAIGVEATGLDHIVAVAIARPGHALRLRWMWEAAFPH</sequence>
<proteinExistence type="predicted"/>
<comment type="caution">
    <text evidence="1">The sequence shown here is derived from an EMBL/GenBank/DDBJ whole genome shotgun (WGS) entry which is preliminary data.</text>
</comment>
<dbReference type="RefSeq" id="WP_377048243.1">
    <property type="nucleotide sequence ID" value="NZ_JBHLVZ010000001.1"/>
</dbReference>
<dbReference type="EMBL" id="JBHLVZ010000001">
    <property type="protein sequence ID" value="MFC0384220.1"/>
    <property type="molecule type" value="Genomic_DNA"/>
</dbReference>
<protein>
    <submittedName>
        <fullName evidence="1">Uncharacterized protein</fullName>
    </submittedName>
</protein>
<accession>A0ABV6IN86</accession>
<gene>
    <name evidence="1" type="ORF">ACFFIC_01490</name>
</gene>